<evidence type="ECO:0000256" key="1">
    <source>
        <dbReference type="SAM" id="MobiDB-lite"/>
    </source>
</evidence>
<accession>A0A136IYH8</accession>
<evidence type="ECO:0000313" key="2">
    <source>
        <dbReference type="EMBL" id="KXJ90035.1"/>
    </source>
</evidence>
<dbReference type="EMBL" id="KQ964253">
    <property type="protein sequence ID" value="KXJ90035.1"/>
    <property type="molecule type" value="Genomic_DNA"/>
</dbReference>
<proteinExistence type="predicted"/>
<gene>
    <name evidence="2" type="ORF">Micbo1qcDRAFT_73527</name>
</gene>
<sequence length="105" mass="11827">MAPWNLILRMVVAAEDYIVAQILRSPAFHRGVRSIHDRVNEHRHGRNPHEPLRPGEASRDPDQQSASGFFGHFVDELRNQARGRPSGPDGPSPPTTTTKSKTERR</sequence>
<dbReference type="Pfam" id="PF10906">
    <property type="entry name" value="Mrx7"/>
    <property type="match status" value="1"/>
</dbReference>
<reference evidence="3" key="1">
    <citation type="submission" date="2016-02" db="EMBL/GenBank/DDBJ databases">
        <title>Draft genome sequence of Microdochium bolleyi, a fungal endophyte of beachgrass.</title>
        <authorList>
            <consortium name="DOE Joint Genome Institute"/>
            <person name="David A.S."/>
            <person name="May G."/>
            <person name="Haridas S."/>
            <person name="Lim J."/>
            <person name="Wang M."/>
            <person name="Labutti K."/>
            <person name="Lipzen A."/>
            <person name="Barry K."/>
            <person name="Grigoriev I.V."/>
        </authorList>
    </citation>
    <scope>NUCLEOTIDE SEQUENCE [LARGE SCALE GENOMIC DNA]</scope>
    <source>
        <strain evidence="3">J235TASD1</strain>
    </source>
</reference>
<name>A0A136IYH8_9PEZI</name>
<feature type="region of interest" description="Disordered" evidence="1">
    <location>
        <begin position="30"/>
        <end position="105"/>
    </location>
</feature>
<dbReference type="InParanoid" id="A0A136IYH8"/>
<organism evidence="2 3">
    <name type="scientific">Microdochium bolleyi</name>
    <dbReference type="NCBI Taxonomy" id="196109"/>
    <lineage>
        <taxon>Eukaryota</taxon>
        <taxon>Fungi</taxon>
        <taxon>Dikarya</taxon>
        <taxon>Ascomycota</taxon>
        <taxon>Pezizomycotina</taxon>
        <taxon>Sordariomycetes</taxon>
        <taxon>Xylariomycetidae</taxon>
        <taxon>Xylariales</taxon>
        <taxon>Microdochiaceae</taxon>
        <taxon>Microdochium</taxon>
    </lineage>
</organism>
<dbReference type="Proteomes" id="UP000070501">
    <property type="component" value="Unassembled WGS sequence"/>
</dbReference>
<dbReference type="OrthoDB" id="4138121at2759"/>
<keyword evidence="3" id="KW-1185">Reference proteome</keyword>
<dbReference type="InterPro" id="IPR020301">
    <property type="entry name" value="Mrx7"/>
</dbReference>
<feature type="compositionally biased region" description="Basic and acidic residues" evidence="1">
    <location>
        <begin position="34"/>
        <end position="62"/>
    </location>
</feature>
<protein>
    <submittedName>
        <fullName evidence="2">Uncharacterized protein</fullName>
    </submittedName>
</protein>
<dbReference type="AlphaFoldDB" id="A0A136IYH8"/>
<evidence type="ECO:0000313" key="3">
    <source>
        <dbReference type="Proteomes" id="UP000070501"/>
    </source>
</evidence>